<dbReference type="AlphaFoldDB" id="A0A7S3I092"/>
<proteinExistence type="predicted"/>
<reference evidence="1" key="1">
    <citation type="submission" date="2021-01" db="EMBL/GenBank/DDBJ databases">
        <authorList>
            <person name="Corre E."/>
            <person name="Pelletier E."/>
            <person name="Niang G."/>
            <person name="Scheremetjew M."/>
            <person name="Finn R."/>
            <person name="Kale V."/>
            <person name="Holt S."/>
            <person name="Cochrane G."/>
            <person name="Meng A."/>
            <person name="Brown T."/>
            <person name="Cohen L."/>
        </authorList>
    </citation>
    <scope>NUCLEOTIDE SEQUENCE</scope>
    <source>
        <strain evidence="1">Fehren 1</strain>
    </source>
</reference>
<gene>
    <name evidence="1" type="ORF">FEHR0123_LOCUS4605</name>
</gene>
<dbReference type="EMBL" id="HBIE01014882">
    <property type="protein sequence ID" value="CAE0309689.1"/>
    <property type="molecule type" value="Transcribed_RNA"/>
</dbReference>
<sequence>MRVPRQALSLIPALEFMKMALPRKFGDSPLFLCPSEFIQMMQLRSEKFLEVQSKIKAAGLSSEQEKMLHVAIQGYFREWFVQTSQYKQITDLVKIMDHEF</sequence>
<protein>
    <submittedName>
        <fullName evidence="1">Uncharacterized protein</fullName>
    </submittedName>
</protein>
<name>A0A7S3I092_9SPIT</name>
<accession>A0A7S3I092</accession>
<evidence type="ECO:0000313" key="1">
    <source>
        <dbReference type="EMBL" id="CAE0309689.1"/>
    </source>
</evidence>
<organism evidence="1">
    <name type="scientific">Favella ehrenbergii</name>
    <dbReference type="NCBI Taxonomy" id="182087"/>
    <lineage>
        <taxon>Eukaryota</taxon>
        <taxon>Sar</taxon>
        <taxon>Alveolata</taxon>
        <taxon>Ciliophora</taxon>
        <taxon>Intramacronucleata</taxon>
        <taxon>Spirotrichea</taxon>
        <taxon>Choreotrichia</taxon>
        <taxon>Tintinnida</taxon>
        <taxon>Xystonellidae</taxon>
        <taxon>Favella</taxon>
    </lineage>
</organism>